<evidence type="ECO:0000313" key="1">
    <source>
        <dbReference type="EMBL" id="MBC9176785.1"/>
    </source>
</evidence>
<comment type="caution">
    <text evidence="1">The sequence shown here is derived from an EMBL/GenBank/DDBJ whole genome shotgun (WGS) entry which is preliminary data.</text>
</comment>
<dbReference type="Proteomes" id="UP000603940">
    <property type="component" value="Unassembled WGS sequence"/>
</dbReference>
<dbReference type="RefSeq" id="WP_187777929.1">
    <property type="nucleotide sequence ID" value="NZ_JACTUZ010000019.1"/>
</dbReference>
<accession>A0ABR7R4Z7</accession>
<name>A0ABR7R4Z7_9PROT</name>
<dbReference type="EMBL" id="JACTUZ010000019">
    <property type="protein sequence ID" value="MBC9176785.1"/>
    <property type="molecule type" value="Genomic_DNA"/>
</dbReference>
<proteinExistence type="predicted"/>
<protein>
    <submittedName>
        <fullName evidence="1">Uncharacterized protein</fullName>
    </submittedName>
</protein>
<gene>
    <name evidence="1" type="ORF">IBL25_07485</name>
</gene>
<reference evidence="1 2" key="1">
    <citation type="journal article" date="2009" name="Int. J. Syst. Evol. Microbiol.">
        <title>Transfer of Teichococcus ludipueritiae and Muricoccus roseus to the genus Roseomonas, as Roseomonas ludipueritiae comb. nov. and Roseomonas rosea comb. nov., respectively, and emended description of the genus Roseomonas.</title>
        <authorList>
            <person name="Sanchez-Porro C."/>
            <person name="Gallego V."/>
            <person name="Busse H.J."/>
            <person name="Kampfer P."/>
            <person name="Ventosa A."/>
        </authorList>
    </citation>
    <scope>NUCLEOTIDE SEQUENCE [LARGE SCALE GENOMIC DNA]</scope>
    <source>
        <strain evidence="1 2">DSM 14915</strain>
    </source>
</reference>
<evidence type="ECO:0000313" key="2">
    <source>
        <dbReference type="Proteomes" id="UP000603940"/>
    </source>
</evidence>
<organism evidence="1 2">
    <name type="scientific">Pseudoroseomonas ludipueritiae</name>
    <dbReference type="NCBI Taxonomy" id="198093"/>
    <lineage>
        <taxon>Bacteria</taxon>
        <taxon>Pseudomonadati</taxon>
        <taxon>Pseudomonadota</taxon>
        <taxon>Alphaproteobacteria</taxon>
        <taxon>Acetobacterales</taxon>
        <taxon>Acetobacteraceae</taxon>
        <taxon>Pseudoroseomonas</taxon>
    </lineage>
</organism>
<sequence>MPRSESYVVARGYTIDIERNRLTGLRDRAKAAQSRCKRDQDRDCLQAEIDVFSGLLAALERAASAPAPDAPVLSKRATAWLEAAAERRVS</sequence>
<keyword evidence="2" id="KW-1185">Reference proteome</keyword>